<keyword evidence="3" id="KW-1185">Reference proteome</keyword>
<gene>
    <name evidence="2" type="ORF">GS4_33_00230</name>
</gene>
<accession>M0QP71</accession>
<comment type="caution">
    <text evidence="2">The sequence shown here is derived from an EMBL/GenBank/DDBJ whole genome shotgun (WGS) entry which is preliminary data.</text>
</comment>
<evidence type="ECO:0000256" key="1">
    <source>
        <dbReference type="SAM" id="SignalP"/>
    </source>
</evidence>
<dbReference type="AlphaFoldDB" id="M0QP71"/>
<dbReference type="STRING" id="1223545.GS4_33_00230"/>
<sequence>MTFRSRLANLTLAVLVLAISVSLATSSPASAAPTTQTKLFDILGQTYSLCPIKSPGREGNCVTRWYSATNPEWTTERGERPGTGFQFSKDRSAKIRVSRTSRDGTTVSIEGTIPDRESTEFTITEFSDPRFGTVAPGQKLNLVITAERNPFVSETLTAIRLSGNLSVTDTPSGGNALAGLLGSS</sequence>
<dbReference type="EMBL" id="BANX01000033">
    <property type="protein sequence ID" value="GAC70209.1"/>
    <property type="molecule type" value="Genomic_DNA"/>
</dbReference>
<name>M0QP71_9ACTN</name>
<feature type="signal peptide" evidence="1">
    <location>
        <begin position="1"/>
        <end position="31"/>
    </location>
</feature>
<dbReference type="RefSeq" id="WP_007624064.1">
    <property type="nucleotide sequence ID" value="NZ_BANX01000033.1"/>
</dbReference>
<dbReference type="Proteomes" id="UP000011666">
    <property type="component" value="Unassembled WGS sequence"/>
</dbReference>
<feature type="chain" id="PRO_5004003626" evidence="1">
    <location>
        <begin position="32"/>
        <end position="184"/>
    </location>
</feature>
<reference evidence="2 3" key="1">
    <citation type="submission" date="2013-01" db="EMBL/GenBank/DDBJ databases">
        <title>Whole genome shotgun sequence of Gordonia soli NBRC 108243.</title>
        <authorList>
            <person name="Isaki-Nakamura S."/>
            <person name="Hosoyama A."/>
            <person name="Tsuchikane K."/>
            <person name="Ando Y."/>
            <person name="Baba S."/>
            <person name="Ohji S."/>
            <person name="Hamada M."/>
            <person name="Tamura T."/>
            <person name="Yamazoe A."/>
            <person name="Yamazaki S."/>
            <person name="Fujita N."/>
        </authorList>
    </citation>
    <scope>NUCLEOTIDE SEQUENCE [LARGE SCALE GENOMIC DNA]</scope>
    <source>
        <strain evidence="2 3">NBRC 108243</strain>
    </source>
</reference>
<keyword evidence="1" id="KW-0732">Signal</keyword>
<dbReference type="OrthoDB" id="4464405at2"/>
<evidence type="ECO:0000313" key="2">
    <source>
        <dbReference type="EMBL" id="GAC70209.1"/>
    </source>
</evidence>
<proteinExistence type="predicted"/>
<evidence type="ECO:0000313" key="3">
    <source>
        <dbReference type="Proteomes" id="UP000011666"/>
    </source>
</evidence>
<protein>
    <submittedName>
        <fullName evidence="2">Uncharacterized protein</fullName>
    </submittedName>
</protein>
<organism evidence="2 3">
    <name type="scientific">Gordonia soli NBRC 108243</name>
    <dbReference type="NCBI Taxonomy" id="1223545"/>
    <lineage>
        <taxon>Bacteria</taxon>
        <taxon>Bacillati</taxon>
        <taxon>Actinomycetota</taxon>
        <taxon>Actinomycetes</taxon>
        <taxon>Mycobacteriales</taxon>
        <taxon>Gordoniaceae</taxon>
        <taxon>Gordonia</taxon>
    </lineage>
</organism>